<accession>A0A225WNF1</accession>
<organism evidence="1 2">
    <name type="scientific">Phytophthora megakarya</name>
    <dbReference type="NCBI Taxonomy" id="4795"/>
    <lineage>
        <taxon>Eukaryota</taxon>
        <taxon>Sar</taxon>
        <taxon>Stramenopiles</taxon>
        <taxon>Oomycota</taxon>
        <taxon>Peronosporomycetes</taxon>
        <taxon>Peronosporales</taxon>
        <taxon>Peronosporaceae</taxon>
        <taxon>Phytophthora</taxon>
    </lineage>
</organism>
<protein>
    <submittedName>
        <fullName evidence="1">Uncharacterized protein</fullName>
    </submittedName>
</protein>
<proteinExistence type="predicted"/>
<reference evidence="2" key="1">
    <citation type="submission" date="2017-03" db="EMBL/GenBank/DDBJ databases">
        <title>Phytopthora megakarya and P. palmivora, two closely related causual agents of cacao black pod achieved similar genome size and gene model numbers by different mechanisms.</title>
        <authorList>
            <person name="Ali S."/>
            <person name="Shao J."/>
            <person name="Larry D.J."/>
            <person name="Kronmiller B."/>
            <person name="Shen D."/>
            <person name="Strem M.D."/>
            <person name="Melnick R.L."/>
            <person name="Guiltinan M.J."/>
            <person name="Tyler B.M."/>
            <person name="Meinhardt L.W."/>
            <person name="Bailey B.A."/>
        </authorList>
    </citation>
    <scope>NUCLEOTIDE SEQUENCE [LARGE SCALE GENOMIC DNA]</scope>
    <source>
        <strain evidence="2">zdho120</strain>
    </source>
</reference>
<keyword evidence="2" id="KW-1185">Reference proteome</keyword>
<evidence type="ECO:0000313" key="2">
    <source>
        <dbReference type="Proteomes" id="UP000198211"/>
    </source>
</evidence>
<gene>
    <name evidence="1" type="ORF">PHMEG_0006625</name>
</gene>
<sequence length="79" mass="8806">MYENFKVLCSQHLIRAETGEPHSAKNQCTVSYAKSVQTDILLRSYNRLLSLTEFLYNITCAMVHISGPDNVLADAGSRA</sequence>
<dbReference type="AlphaFoldDB" id="A0A225WNF1"/>
<evidence type="ECO:0000313" key="1">
    <source>
        <dbReference type="EMBL" id="OWZ19166.1"/>
    </source>
</evidence>
<dbReference type="EMBL" id="NBNE01000478">
    <property type="protein sequence ID" value="OWZ19166.1"/>
    <property type="molecule type" value="Genomic_DNA"/>
</dbReference>
<dbReference type="Proteomes" id="UP000198211">
    <property type="component" value="Unassembled WGS sequence"/>
</dbReference>
<comment type="caution">
    <text evidence="1">The sequence shown here is derived from an EMBL/GenBank/DDBJ whole genome shotgun (WGS) entry which is preliminary data.</text>
</comment>
<name>A0A225WNF1_9STRA</name>